<comment type="similarity">
    <text evidence="1">Belongs to the sigma-70 factor family. ECF subfamily.</text>
</comment>
<sequence length="310" mass="34025">MDATDLAALRGGLLAFCYQMLGSPFDAEDAVQDALERAWRSRDAYDPARGALSTWVYRIARNVCVDRIRESPRRPLPRDLSDPGIDVGAPLVPALDVPWLVPAPTSWWADSVPERAVAEASGVRLAVTLVLQALPPRQRGVFILREVLGHSAAETAQILETSVPSVNSALQRAKAAVAERSTRPAPLRRDTVERYARAIERADVAALAALVADDVLFEMPPVPRWSIGRETYAAFMAHLFAWQGSWWLTRPISANGQHGILLLIVTDEGPRPHTVQLFEADATGTRIGHVLVYRDEALFALFERDGVVAV</sequence>
<keyword evidence="4" id="KW-0731">Sigma factor</keyword>
<accession>A0A0F0KL68</accession>
<evidence type="ECO:0000256" key="2">
    <source>
        <dbReference type="ARBA" id="ARBA00011344"/>
    </source>
</evidence>
<dbReference type="CDD" id="cd06171">
    <property type="entry name" value="Sigma70_r4"/>
    <property type="match status" value="1"/>
</dbReference>
<dbReference type="PANTHER" id="PTHR43133">
    <property type="entry name" value="RNA POLYMERASE ECF-TYPE SIGMA FACTO"/>
    <property type="match status" value="1"/>
</dbReference>
<dbReference type="Gene3D" id="1.10.1740.10">
    <property type="match status" value="1"/>
</dbReference>
<evidence type="ECO:0000259" key="6">
    <source>
        <dbReference type="Pfam" id="PF04542"/>
    </source>
</evidence>
<proteinExistence type="inferred from homology"/>
<dbReference type="InterPro" id="IPR032710">
    <property type="entry name" value="NTF2-like_dom_sf"/>
</dbReference>
<dbReference type="SUPFAM" id="SSF88659">
    <property type="entry name" value="Sigma3 and sigma4 domains of RNA polymerase sigma factors"/>
    <property type="match status" value="1"/>
</dbReference>
<dbReference type="PATRIC" id="fig|582680.7.peg.2660"/>
<organism evidence="9 10">
    <name type="scientific">Microbacterium azadirachtae</name>
    <dbReference type="NCBI Taxonomy" id="582680"/>
    <lineage>
        <taxon>Bacteria</taxon>
        <taxon>Bacillati</taxon>
        <taxon>Actinomycetota</taxon>
        <taxon>Actinomycetes</taxon>
        <taxon>Micrococcales</taxon>
        <taxon>Microbacteriaceae</taxon>
        <taxon>Microbacterium</taxon>
    </lineage>
</organism>
<dbReference type="AlphaFoldDB" id="A0A0F0KL68"/>
<dbReference type="SUPFAM" id="SSF88946">
    <property type="entry name" value="Sigma2 domain of RNA polymerase sigma factors"/>
    <property type="match status" value="1"/>
</dbReference>
<evidence type="ECO:0000313" key="9">
    <source>
        <dbReference type="EMBL" id="KJL21642.1"/>
    </source>
</evidence>
<dbReference type="InterPro" id="IPR039425">
    <property type="entry name" value="RNA_pol_sigma-70-like"/>
</dbReference>
<dbReference type="NCBIfam" id="NF006089">
    <property type="entry name" value="PRK08241.1"/>
    <property type="match status" value="1"/>
</dbReference>
<dbReference type="Proteomes" id="UP000033448">
    <property type="component" value="Unassembled WGS sequence"/>
</dbReference>
<dbReference type="GO" id="GO:0016987">
    <property type="term" value="F:sigma factor activity"/>
    <property type="evidence" value="ECO:0007669"/>
    <property type="project" value="UniProtKB-KW"/>
</dbReference>
<dbReference type="Pfam" id="PF12680">
    <property type="entry name" value="SnoaL_2"/>
    <property type="match status" value="1"/>
</dbReference>
<dbReference type="SUPFAM" id="SSF54427">
    <property type="entry name" value="NTF2-like"/>
    <property type="match status" value="1"/>
</dbReference>
<dbReference type="InterPro" id="IPR013325">
    <property type="entry name" value="RNA_pol_sigma_r2"/>
</dbReference>
<dbReference type="GO" id="GO:0006352">
    <property type="term" value="P:DNA-templated transcription initiation"/>
    <property type="evidence" value="ECO:0007669"/>
    <property type="project" value="InterPro"/>
</dbReference>
<dbReference type="InterPro" id="IPR037401">
    <property type="entry name" value="SnoaL-like"/>
</dbReference>
<gene>
    <name evidence="9" type="primary">sigG_2</name>
    <name evidence="9" type="ORF">RL72_02606</name>
</gene>
<keyword evidence="3" id="KW-0805">Transcription regulation</keyword>
<evidence type="ECO:0000256" key="3">
    <source>
        <dbReference type="ARBA" id="ARBA00023015"/>
    </source>
</evidence>
<dbReference type="NCBIfam" id="TIGR02937">
    <property type="entry name" value="sigma70-ECF"/>
    <property type="match status" value="1"/>
</dbReference>
<evidence type="ECO:0000256" key="4">
    <source>
        <dbReference type="ARBA" id="ARBA00023082"/>
    </source>
</evidence>
<dbReference type="GO" id="GO:0003677">
    <property type="term" value="F:DNA binding"/>
    <property type="evidence" value="ECO:0007669"/>
    <property type="project" value="InterPro"/>
</dbReference>
<name>A0A0F0KL68_9MICO</name>
<keyword evidence="10" id="KW-1185">Reference proteome</keyword>
<comment type="caution">
    <text evidence="9">The sequence shown here is derived from an EMBL/GenBank/DDBJ whole genome shotgun (WGS) entry which is preliminary data.</text>
</comment>
<evidence type="ECO:0000259" key="7">
    <source>
        <dbReference type="Pfam" id="PF08281"/>
    </source>
</evidence>
<dbReference type="Pfam" id="PF08281">
    <property type="entry name" value="Sigma70_r4_2"/>
    <property type="match status" value="1"/>
</dbReference>
<dbReference type="InterPro" id="IPR013324">
    <property type="entry name" value="RNA_pol_sigma_r3/r4-like"/>
</dbReference>
<evidence type="ECO:0000259" key="8">
    <source>
        <dbReference type="Pfam" id="PF12680"/>
    </source>
</evidence>
<feature type="domain" description="RNA polymerase sigma-70 region 2" evidence="6">
    <location>
        <begin position="10"/>
        <end position="70"/>
    </location>
</feature>
<protein>
    <submittedName>
        <fullName evidence="9">ECF RNA polymerase sigma factor SigG</fullName>
    </submittedName>
</protein>
<dbReference type="InterPro" id="IPR036388">
    <property type="entry name" value="WH-like_DNA-bd_sf"/>
</dbReference>
<evidence type="ECO:0000256" key="5">
    <source>
        <dbReference type="ARBA" id="ARBA00023163"/>
    </source>
</evidence>
<dbReference type="RefSeq" id="WP_248700469.1">
    <property type="nucleotide sequence ID" value="NZ_FNGQ01000004.1"/>
</dbReference>
<dbReference type="InterPro" id="IPR014284">
    <property type="entry name" value="RNA_pol_sigma-70_dom"/>
</dbReference>
<dbReference type="InterPro" id="IPR013249">
    <property type="entry name" value="RNA_pol_sigma70_r4_t2"/>
</dbReference>
<dbReference type="EMBL" id="JYIT01000081">
    <property type="protein sequence ID" value="KJL21642.1"/>
    <property type="molecule type" value="Genomic_DNA"/>
</dbReference>
<dbReference type="Gene3D" id="1.10.10.10">
    <property type="entry name" value="Winged helix-like DNA-binding domain superfamily/Winged helix DNA-binding domain"/>
    <property type="match status" value="1"/>
</dbReference>
<feature type="domain" description="RNA polymerase sigma factor 70 region 4 type 2" evidence="7">
    <location>
        <begin position="125"/>
        <end position="176"/>
    </location>
</feature>
<evidence type="ECO:0000313" key="10">
    <source>
        <dbReference type="Proteomes" id="UP000033448"/>
    </source>
</evidence>
<reference evidence="9 10" key="1">
    <citation type="submission" date="2015-02" db="EMBL/GenBank/DDBJ databases">
        <title>Draft genome sequences of ten Microbacterium spp. with emphasis on heavy metal contaminated environments.</title>
        <authorList>
            <person name="Corretto E."/>
        </authorList>
    </citation>
    <scope>NUCLEOTIDE SEQUENCE [LARGE SCALE GENOMIC DNA]</scope>
    <source>
        <strain evidence="9 10">DSM 23848</strain>
    </source>
</reference>
<dbReference type="PANTHER" id="PTHR43133:SF65">
    <property type="entry name" value="ECF RNA POLYMERASE SIGMA FACTOR SIGG"/>
    <property type="match status" value="1"/>
</dbReference>
<comment type="subunit">
    <text evidence="2">Interacts transiently with the RNA polymerase catalytic core formed by RpoA, RpoB, RpoC and RpoZ (2 alpha, 1 beta, 1 beta' and 1 omega subunit) to form the RNA polymerase holoenzyme that can initiate transcription.</text>
</comment>
<dbReference type="Pfam" id="PF04542">
    <property type="entry name" value="Sigma70_r2"/>
    <property type="match status" value="1"/>
</dbReference>
<dbReference type="InterPro" id="IPR007627">
    <property type="entry name" value="RNA_pol_sigma70_r2"/>
</dbReference>
<keyword evidence="5" id="KW-0804">Transcription</keyword>
<dbReference type="Gene3D" id="3.10.450.50">
    <property type="match status" value="1"/>
</dbReference>
<evidence type="ECO:0000256" key="1">
    <source>
        <dbReference type="ARBA" id="ARBA00010641"/>
    </source>
</evidence>
<feature type="domain" description="SnoaL-like" evidence="8">
    <location>
        <begin position="192"/>
        <end position="268"/>
    </location>
</feature>